<keyword evidence="3" id="KW-1185">Reference proteome</keyword>
<protein>
    <recommendedName>
        <fullName evidence="1">LRRK2 ANK repeat domain-containing protein</fullName>
    </recommendedName>
</protein>
<dbReference type="Proteomes" id="UP001176940">
    <property type="component" value="Unassembled WGS sequence"/>
</dbReference>
<feature type="domain" description="LRRK2 ANK repeat" evidence="1">
    <location>
        <begin position="58"/>
        <end position="120"/>
    </location>
</feature>
<accession>A0ABN9KZP2</accession>
<dbReference type="InterPro" id="IPR036770">
    <property type="entry name" value="Ankyrin_rpt-contain_sf"/>
</dbReference>
<organism evidence="2 3">
    <name type="scientific">Ranitomeya imitator</name>
    <name type="common">mimic poison frog</name>
    <dbReference type="NCBI Taxonomy" id="111125"/>
    <lineage>
        <taxon>Eukaryota</taxon>
        <taxon>Metazoa</taxon>
        <taxon>Chordata</taxon>
        <taxon>Craniata</taxon>
        <taxon>Vertebrata</taxon>
        <taxon>Euteleostomi</taxon>
        <taxon>Amphibia</taxon>
        <taxon>Batrachia</taxon>
        <taxon>Anura</taxon>
        <taxon>Neobatrachia</taxon>
        <taxon>Hyloidea</taxon>
        <taxon>Dendrobatidae</taxon>
        <taxon>Dendrobatinae</taxon>
        <taxon>Ranitomeya</taxon>
    </lineage>
</organism>
<dbReference type="SUPFAM" id="SSF140860">
    <property type="entry name" value="Pseudo ankyrin repeat-like"/>
    <property type="match status" value="1"/>
</dbReference>
<evidence type="ECO:0000259" key="1">
    <source>
        <dbReference type="Pfam" id="PF23745"/>
    </source>
</evidence>
<proteinExistence type="predicted"/>
<evidence type="ECO:0000313" key="2">
    <source>
        <dbReference type="EMBL" id="CAJ0926537.1"/>
    </source>
</evidence>
<name>A0ABN9KZP2_9NEOB</name>
<reference evidence="2" key="1">
    <citation type="submission" date="2023-07" db="EMBL/GenBank/DDBJ databases">
        <authorList>
            <person name="Stuckert A."/>
        </authorList>
    </citation>
    <scope>NUCLEOTIDE SEQUENCE</scope>
</reference>
<comment type="caution">
    <text evidence="2">The sequence shown here is derived from an EMBL/GenBank/DDBJ whole genome shotgun (WGS) entry which is preliminary data.</text>
</comment>
<dbReference type="Gene3D" id="1.25.40.20">
    <property type="entry name" value="Ankyrin repeat-containing domain"/>
    <property type="match status" value="1"/>
</dbReference>
<dbReference type="Pfam" id="PF23745">
    <property type="entry name" value="ANK_LRRK2"/>
    <property type="match status" value="1"/>
</dbReference>
<dbReference type="InterPro" id="IPR056593">
    <property type="entry name" value="ANK_LRRK2"/>
</dbReference>
<gene>
    <name evidence="2" type="ORF">RIMI_LOCUS2804509</name>
</gene>
<sequence length="196" mass="21786">MVLRLVLSIDFLWHIKGLSKRDMASDLNSRQFYIEKVKRHSFASKLCGAPKQWFTPTYWVCEKGTNAKLVELLLNHGVHEQDSRKALEASIKNGNNEVISLLLKKLGLDAANNSICLGGFHMGKIQPSWLNPLFSEKQNALKNPSVDLEANQAAAAMAELSMAQLWGSTERNTALYGSYGAVLNGTQHYMAAMGQY</sequence>
<evidence type="ECO:0000313" key="3">
    <source>
        <dbReference type="Proteomes" id="UP001176940"/>
    </source>
</evidence>
<dbReference type="EMBL" id="CAUEEQ010004036">
    <property type="protein sequence ID" value="CAJ0926537.1"/>
    <property type="molecule type" value="Genomic_DNA"/>
</dbReference>